<dbReference type="Gene3D" id="3.40.50.300">
    <property type="entry name" value="P-loop containing nucleotide triphosphate hydrolases"/>
    <property type="match status" value="1"/>
</dbReference>
<evidence type="ECO:0000256" key="1">
    <source>
        <dbReference type="ARBA" id="ARBA00022614"/>
    </source>
</evidence>
<dbReference type="SMART" id="SM01288">
    <property type="entry name" value="FISNA"/>
    <property type="match status" value="1"/>
</dbReference>
<accession>A0ABV0USU0</accession>
<sequence>MKFRTSGKFQLLEENIATFMKNELKTFQMILTSDSSESLENLKQDEMVLGRVKIRSRAAERHSEACPEVSDKNGAGGAHYYLRGRTLVVGCSLKLKSKLRNSFCSAFEGMLNSALLNEIYSQLYITEQGTAKVKDDHEIRQIESRRADRPEKTIQHEEMFTASSGREEPGRTVMTKGVAGIVKTFLTQKFTLDWAKKQSKSGHGLHFLIHF</sequence>
<dbReference type="PANTHER" id="PTHR24106">
    <property type="entry name" value="NACHT, LRR AND CARD DOMAINS-CONTAINING"/>
    <property type="match status" value="1"/>
</dbReference>
<dbReference type="InterPro" id="IPR029495">
    <property type="entry name" value="NACHT-assoc"/>
</dbReference>
<dbReference type="InterPro" id="IPR027417">
    <property type="entry name" value="P-loop_NTPase"/>
</dbReference>
<evidence type="ECO:0000256" key="2">
    <source>
        <dbReference type="ARBA" id="ARBA00022737"/>
    </source>
</evidence>
<feature type="domain" description="FISNA" evidence="3">
    <location>
        <begin position="94"/>
        <end position="161"/>
    </location>
</feature>
<keyword evidence="1" id="KW-0433">Leucine-rich repeat</keyword>
<keyword evidence="2" id="KW-0677">Repeat</keyword>
<dbReference type="InterPro" id="IPR051261">
    <property type="entry name" value="NLR"/>
</dbReference>
<dbReference type="EMBL" id="JAHRIQ010082749">
    <property type="protein sequence ID" value="MEQ2248268.1"/>
    <property type="molecule type" value="Genomic_DNA"/>
</dbReference>
<organism evidence="4 5">
    <name type="scientific">Ilyodon furcidens</name>
    <name type="common">goldbreast splitfin</name>
    <dbReference type="NCBI Taxonomy" id="33524"/>
    <lineage>
        <taxon>Eukaryota</taxon>
        <taxon>Metazoa</taxon>
        <taxon>Chordata</taxon>
        <taxon>Craniata</taxon>
        <taxon>Vertebrata</taxon>
        <taxon>Euteleostomi</taxon>
        <taxon>Actinopterygii</taxon>
        <taxon>Neopterygii</taxon>
        <taxon>Teleostei</taxon>
        <taxon>Neoteleostei</taxon>
        <taxon>Acanthomorphata</taxon>
        <taxon>Ovalentaria</taxon>
        <taxon>Atherinomorphae</taxon>
        <taxon>Cyprinodontiformes</taxon>
        <taxon>Goodeidae</taxon>
        <taxon>Ilyodon</taxon>
    </lineage>
</organism>
<evidence type="ECO:0000259" key="3">
    <source>
        <dbReference type="SMART" id="SM01288"/>
    </source>
</evidence>
<evidence type="ECO:0000313" key="5">
    <source>
        <dbReference type="Proteomes" id="UP001482620"/>
    </source>
</evidence>
<reference evidence="4 5" key="1">
    <citation type="submission" date="2021-06" db="EMBL/GenBank/DDBJ databases">
        <authorList>
            <person name="Palmer J.M."/>
        </authorList>
    </citation>
    <scope>NUCLEOTIDE SEQUENCE [LARGE SCALE GENOMIC DNA]</scope>
    <source>
        <strain evidence="5">if_2019</strain>
        <tissue evidence="4">Muscle</tissue>
    </source>
</reference>
<dbReference type="Pfam" id="PF14484">
    <property type="entry name" value="FISNA"/>
    <property type="match status" value="1"/>
</dbReference>
<keyword evidence="5" id="KW-1185">Reference proteome</keyword>
<protein>
    <recommendedName>
        <fullName evidence="3">FISNA domain-containing protein</fullName>
    </recommendedName>
</protein>
<name>A0ABV0USU0_9TELE</name>
<comment type="caution">
    <text evidence="4">The sequence shown here is derived from an EMBL/GenBank/DDBJ whole genome shotgun (WGS) entry which is preliminary data.</text>
</comment>
<gene>
    <name evidence="4" type="ORF">ILYODFUR_017494</name>
</gene>
<proteinExistence type="predicted"/>
<dbReference type="Proteomes" id="UP001482620">
    <property type="component" value="Unassembled WGS sequence"/>
</dbReference>
<evidence type="ECO:0000313" key="4">
    <source>
        <dbReference type="EMBL" id="MEQ2248268.1"/>
    </source>
</evidence>